<evidence type="ECO:0000256" key="2">
    <source>
        <dbReference type="SAM" id="SignalP"/>
    </source>
</evidence>
<dbReference type="HOGENOM" id="CLU_1865763_0_0_1"/>
<feature type="region of interest" description="Disordered" evidence="1">
    <location>
        <begin position="42"/>
        <end position="77"/>
    </location>
</feature>
<evidence type="ECO:0000313" key="4">
    <source>
        <dbReference type="Proteomes" id="UP000054538"/>
    </source>
</evidence>
<feature type="signal peptide" evidence="2">
    <location>
        <begin position="1"/>
        <end position="20"/>
    </location>
</feature>
<dbReference type="InParanoid" id="A0A0D0DSZ6"/>
<feature type="compositionally biased region" description="Basic and acidic residues" evidence="1">
    <location>
        <begin position="42"/>
        <end position="54"/>
    </location>
</feature>
<dbReference type="EMBL" id="KN824968">
    <property type="protein sequence ID" value="KIK96788.1"/>
    <property type="molecule type" value="Genomic_DNA"/>
</dbReference>
<sequence length="137" mass="16056">MLHLLLKTSLFMSLPNDCLCQLTGEPLMFVPPPSGMFLRHELPRRMDKRKRESPQETQPRKRLKLIRTTSNSREHPIGSSVRHVFNQVIERRTAADISFLRGRLFYSRPNRDPAVFRMVVGLPHQRNTFSVPQKSRH</sequence>
<evidence type="ECO:0000313" key="3">
    <source>
        <dbReference type="EMBL" id="KIK96788.1"/>
    </source>
</evidence>
<name>A0A0D0DSZ6_9AGAM</name>
<dbReference type="OrthoDB" id="289721at2759"/>
<dbReference type="STRING" id="930991.A0A0D0DSZ6"/>
<reference evidence="3 4" key="1">
    <citation type="submission" date="2014-04" db="EMBL/GenBank/DDBJ databases">
        <authorList>
            <consortium name="DOE Joint Genome Institute"/>
            <person name="Kuo A."/>
            <person name="Kohler A."/>
            <person name="Jargeat P."/>
            <person name="Nagy L.G."/>
            <person name="Floudas D."/>
            <person name="Copeland A."/>
            <person name="Barry K.W."/>
            <person name="Cichocki N."/>
            <person name="Veneault-Fourrey C."/>
            <person name="LaButti K."/>
            <person name="Lindquist E.A."/>
            <person name="Lipzen A."/>
            <person name="Lundell T."/>
            <person name="Morin E."/>
            <person name="Murat C."/>
            <person name="Sun H."/>
            <person name="Tunlid A."/>
            <person name="Henrissat B."/>
            <person name="Grigoriev I.V."/>
            <person name="Hibbett D.S."/>
            <person name="Martin F."/>
            <person name="Nordberg H.P."/>
            <person name="Cantor M.N."/>
            <person name="Hua S.X."/>
        </authorList>
    </citation>
    <scope>NUCLEOTIDE SEQUENCE [LARGE SCALE GENOMIC DNA]</scope>
    <source>
        <strain evidence="3 4">Ve08.2h10</strain>
    </source>
</reference>
<proteinExistence type="predicted"/>
<feature type="chain" id="PRO_5002209226" description="Secreted protein" evidence="2">
    <location>
        <begin position="21"/>
        <end position="137"/>
    </location>
</feature>
<reference evidence="4" key="2">
    <citation type="submission" date="2015-01" db="EMBL/GenBank/DDBJ databases">
        <title>Evolutionary Origins and Diversification of the Mycorrhizal Mutualists.</title>
        <authorList>
            <consortium name="DOE Joint Genome Institute"/>
            <consortium name="Mycorrhizal Genomics Consortium"/>
            <person name="Kohler A."/>
            <person name="Kuo A."/>
            <person name="Nagy L.G."/>
            <person name="Floudas D."/>
            <person name="Copeland A."/>
            <person name="Barry K.W."/>
            <person name="Cichocki N."/>
            <person name="Veneault-Fourrey C."/>
            <person name="LaButti K."/>
            <person name="Lindquist E.A."/>
            <person name="Lipzen A."/>
            <person name="Lundell T."/>
            <person name="Morin E."/>
            <person name="Murat C."/>
            <person name="Riley R."/>
            <person name="Ohm R."/>
            <person name="Sun H."/>
            <person name="Tunlid A."/>
            <person name="Henrissat B."/>
            <person name="Grigoriev I.V."/>
            <person name="Hibbett D.S."/>
            <person name="Martin F."/>
        </authorList>
    </citation>
    <scope>NUCLEOTIDE SEQUENCE [LARGE SCALE GENOMIC DNA]</scope>
    <source>
        <strain evidence="4">Ve08.2h10</strain>
    </source>
</reference>
<protein>
    <recommendedName>
        <fullName evidence="5">Secreted protein</fullName>
    </recommendedName>
</protein>
<evidence type="ECO:0008006" key="5">
    <source>
        <dbReference type="Google" id="ProtNLM"/>
    </source>
</evidence>
<gene>
    <name evidence="3" type="ORF">PAXRUDRAFT_280337</name>
</gene>
<evidence type="ECO:0000256" key="1">
    <source>
        <dbReference type="SAM" id="MobiDB-lite"/>
    </source>
</evidence>
<dbReference type="AlphaFoldDB" id="A0A0D0DSZ6"/>
<dbReference type="Proteomes" id="UP000054538">
    <property type="component" value="Unassembled WGS sequence"/>
</dbReference>
<accession>A0A0D0DSZ6</accession>
<organism evidence="3 4">
    <name type="scientific">Paxillus rubicundulus Ve08.2h10</name>
    <dbReference type="NCBI Taxonomy" id="930991"/>
    <lineage>
        <taxon>Eukaryota</taxon>
        <taxon>Fungi</taxon>
        <taxon>Dikarya</taxon>
        <taxon>Basidiomycota</taxon>
        <taxon>Agaricomycotina</taxon>
        <taxon>Agaricomycetes</taxon>
        <taxon>Agaricomycetidae</taxon>
        <taxon>Boletales</taxon>
        <taxon>Paxilineae</taxon>
        <taxon>Paxillaceae</taxon>
        <taxon>Paxillus</taxon>
    </lineage>
</organism>
<keyword evidence="4" id="KW-1185">Reference proteome</keyword>
<keyword evidence="2" id="KW-0732">Signal</keyword>